<accession>A0A803QDR8</accession>
<dbReference type="Pfam" id="PF03372">
    <property type="entry name" value="Exo_endo_phos"/>
    <property type="match status" value="1"/>
</dbReference>
<dbReference type="PROSITE" id="PS50878">
    <property type="entry name" value="RT_POL"/>
    <property type="match status" value="1"/>
</dbReference>
<dbReference type="SUPFAM" id="SSF56219">
    <property type="entry name" value="DNase I-like"/>
    <property type="match status" value="1"/>
</dbReference>
<dbReference type="EMBL" id="UZAU01000759">
    <property type="status" value="NOT_ANNOTATED_CDS"/>
    <property type="molecule type" value="Genomic_DNA"/>
</dbReference>
<evidence type="ECO:0000313" key="3">
    <source>
        <dbReference type="Proteomes" id="UP000596661"/>
    </source>
</evidence>
<organism evidence="2 3">
    <name type="scientific">Cannabis sativa</name>
    <name type="common">Hemp</name>
    <name type="synonym">Marijuana</name>
    <dbReference type="NCBI Taxonomy" id="3483"/>
    <lineage>
        <taxon>Eukaryota</taxon>
        <taxon>Viridiplantae</taxon>
        <taxon>Streptophyta</taxon>
        <taxon>Embryophyta</taxon>
        <taxon>Tracheophyta</taxon>
        <taxon>Spermatophyta</taxon>
        <taxon>Magnoliopsida</taxon>
        <taxon>eudicotyledons</taxon>
        <taxon>Gunneridae</taxon>
        <taxon>Pentapetalae</taxon>
        <taxon>rosids</taxon>
        <taxon>fabids</taxon>
        <taxon>Rosales</taxon>
        <taxon>Cannabaceae</taxon>
        <taxon>Cannabis</taxon>
    </lineage>
</organism>
<dbReference type="InterPro" id="IPR026960">
    <property type="entry name" value="RVT-Znf"/>
</dbReference>
<dbReference type="Gene3D" id="3.60.10.10">
    <property type="entry name" value="Endonuclease/exonuclease/phosphatase"/>
    <property type="match status" value="1"/>
</dbReference>
<name>A0A803QDR8_CANSA</name>
<dbReference type="Pfam" id="PF13456">
    <property type="entry name" value="RVT_3"/>
    <property type="match status" value="1"/>
</dbReference>
<dbReference type="InterPro" id="IPR002156">
    <property type="entry name" value="RNaseH_domain"/>
</dbReference>
<dbReference type="EnsemblPlants" id="evm.model.09.1223">
    <property type="protein sequence ID" value="cds.evm.model.09.1223"/>
    <property type="gene ID" value="evm.TU.09.1223"/>
</dbReference>
<dbReference type="GO" id="GO:0004523">
    <property type="term" value="F:RNA-DNA hybrid ribonuclease activity"/>
    <property type="evidence" value="ECO:0007669"/>
    <property type="project" value="InterPro"/>
</dbReference>
<evidence type="ECO:0000313" key="2">
    <source>
        <dbReference type="EnsemblPlants" id="cds.evm.model.09.1223"/>
    </source>
</evidence>
<evidence type="ECO:0000259" key="1">
    <source>
        <dbReference type="PROSITE" id="PS50878"/>
    </source>
</evidence>
<dbReference type="PANTHER" id="PTHR33116">
    <property type="entry name" value="REVERSE TRANSCRIPTASE ZINC-BINDING DOMAIN-CONTAINING PROTEIN-RELATED-RELATED"/>
    <property type="match status" value="1"/>
</dbReference>
<dbReference type="InterPro" id="IPR036397">
    <property type="entry name" value="RNaseH_sf"/>
</dbReference>
<reference evidence="2" key="1">
    <citation type="submission" date="2018-11" db="EMBL/GenBank/DDBJ databases">
        <authorList>
            <person name="Grassa J C."/>
        </authorList>
    </citation>
    <scope>NUCLEOTIDE SEQUENCE [LARGE SCALE GENOMIC DNA]</scope>
</reference>
<dbReference type="Pfam" id="PF00078">
    <property type="entry name" value="RVT_1"/>
    <property type="match status" value="1"/>
</dbReference>
<reference evidence="2" key="2">
    <citation type="submission" date="2021-03" db="UniProtKB">
        <authorList>
            <consortium name="EnsemblPlants"/>
        </authorList>
    </citation>
    <scope>IDENTIFICATION</scope>
</reference>
<dbReference type="CDD" id="cd01650">
    <property type="entry name" value="RT_nLTR_like"/>
    <property type="match status" value="1"/>
</dbReference>
<dbReference type="Gene3D" id="3.30.420.10">
    <property type="entry name" value="Ribonuclease H-like superfamily/Ribonuclease H"/>
    <property type="match status" value="1"/>
</dbReference>
<dbReference type="InterPro" id="IPR043502">
    <property type="entry name" value="DNA/RNA_pol_sf"/>
</dbReference>
<dbReference type="SUPFAM" id="SSF56672">
    <property type="entry name" value="DNA/RNA polymerases"/>
    <property type="match status" value="1"/>
</dbReference>
<dbReference type="CDD" id="cd06222">
    <property type="entry name" value="RNase_H_like"/>
    <property type="match status" value="1"/>
</dbReference>
<dbReference type="GO" id="GO:0003676">
    <property type="term" value="F:nucleic acid binding"/>
    <property type="evidence" value="ECO:0007669"/>
    <property type="project" value="InterPro"/>
</dbReference>
<dbReference type="Gramene" id="evm.model.09.1223">
    <property type="protein sequence ID" value="cds.evm.model.09.1223"/>
    <property type="gene ID" value="evm.TU.09.1223"/>
</dbReference>
<dbReference type="InterPro" id="IPR044730">
    <property type="entry name" value="RNase_H-like_dom_plant"/>
</dbReference>
<dbReference type="InterPro" id="IPR000477">
    <property type="entry name" value="RT_dom"/>
</dbReference>
<protein>
    <recommendedName>
        <fullName evidence="1">Reverse transcriptase domain-containing protein</fullName>
    </recommendedName>
</protein>
<dbReference type="PANTHER" id="PTHR33116:SF86">
    <property type="entry name" value="REVERSE TRANSCRIPTASE DOMAIN-CONTAINING PROTEIN"/>
    <property type="match status" value="1"/>
</dbReference>
<feature type="domain" description="Reverse transcriptase" evidence="1">
    <location>
        <begin position="481"/>
        <end position="763"/>
    </location>
</feature>
<proteinExistence type="predicted"/>
<sequence>MSLLSWNARGLGSSRAFRNLSLFVQKYKPTFLFVMETKCAAGRGDILCRSLSFDYVFEVPRSGLGGGLLVFWNSDVVVNILNSSSNHVDCIITFNDNISTHVSCYYGSPYAHDKSQSWTLLDRLYDNAPSLPWIILGDFNDYLSLSDRSSNASPPSYAMVNFQRFLCKFSLFPLNPIGSKFTWKHGTICERLDWGIVSHSWMQTFPKTTLYHLGFYSSDHRVLRVVLEDDSMTPLKVKRFLFENFWLTEPSFFDTVKSSWLHSSSSRGLLSLNGFLQKQQACVNDIRTWNESFHSLSSRIRALERSINNINSNLPLSSDNVKQVTALQSQLDSLLYKNEILWKQRSKIHWLQAGDKNTRYFHNKATVRKKRNHIRKLKCSDGRLVTSFEEICNEVCSYYGNLFQTQHSDRGATNLLLSALDKSLDTQQIHFLDSPFEANEIKQALFQLSGDKAPGLDGLNPAFYQKNWNVIGNDLTTVILNVLNNPVDLSAINDTLIVLVPKKSNASTLKDFRPISLCSTLYKTVAKVLSNRIKLVLGSLISPAQSAFLSERIIFDNIFIAQEVVHAINHRKQGKLGWAGLKLDMEKAFDRVEWDFLLAILDKLNFPPKFINLIHYCISSVTIRFNINGQVSDPILPTRGIRQGDPLSPYLFLLCSEGLAAALRLQEQRGFFKGISIARTAPSISHLLFADDTLLFTIASPSYCDALKEALTLYSLATGQRVNYSKSSILFSPNTPSSVRSYFFDSLQLEQGPFISKYLGVPQCFGRSKKASFDFLLQRVSSQLAVWNEKLFSKAGKEVLLKAAIQAIPSYTMSCFRLPASTCQKIEKLMAQFWWDSMGKGSKIHWKSWRTLCSSKFFGGLGFRSLVAHNQAMLAKQAWRVFSNPTSLLATVLKAKYFRHNDFLQAKLGHSHSYTWSSLLWGRDLLKHGLVWKIGNGCSVRIFEDPWIPDLKSPCLRSNDSPPAETVSFFIDNQGFWSRDKLSHYFDDTSISSILKVPIGGLHRNDTLVWKHEASGVFTVKSAYHLANSTSLPPSSSNPSFFTSWWKTFWNLNLPPKVKNFSWRVYHHILPVAINLFRRKAIPQPCCSFCRNPVETVTHALLDCSRAAKIWKASPLRTFYLSNRYVDVKEFLLNGFDQLNKDSLSLLLSLMWAIWNSRNKKLFANSDVAPTDIVAWTHSFISDYQEALFNANRGKLGVGAVINDWKGNLVANLAIPAAGTLQPTIAEALALKAGLIWCQHIEIPLALVETDSKLLVDKVHGGKGDLSALSDIVADIRSSLSLFPNVILLRYRGKITKDDA</sequence>
<dbReference type="InterPro" id="IPR005135">
    <property type="entry name" value="Endo/exonuclease/phosphatase"/>
</dbReference>
<dbReference type="Pfam" id="PF13966">
    <property type="entry name" value="zf-RVT"/>
    <property type="match status" value="1"/>
</dbReference>
<dbReference type="Proteomes" id="UP000596661">
    <property type="component" value="Chromosome 9"/>
</dbReference>
<keyword evidence="3" id="KW-1185">Reference proteome</keyword>
<dbReference type="InterPro" id="IPR036691">
    <property type="entry name" value="Endo/exonu/phosph_ase_sf"/>
</dbReference>